<dbReference type="EMBL" id="FNQS01000003">
    <property type="protein sequence ID" value="SEA27056.1"/>
    <property type="molecule type" value="Genomic_DNA"/>
</dbReference>
<evidence type="ECO:0000256" key="1">
    <source>
        <dbReference type="ARBA" id="ARBA00003161"/>
    </source>
</evidence>
<dbReference type="InterPro" id="IPR003413">
    <property type="entry name" value="T2SS_GspI_C"/>
</dbReference>
<dbReference type="eggNOG" id="COG2165">
    <property type="taxonomic scope" value="Bacteria"/>
</dbReference>
<keyword evidence="5" id="KW-1003">Cell membrane</keyword>
<feature type="domain" description="Type II secretion system protein GspI C-terminal" evidence="13">
    <location>
        <begin position="39"/>
        <end position="114"/>
    </location>
</feature>
<dbReference type="Proteomes" id="UP000187280">
    <property type="component" value="Unassembled WGS sequence"/>
</dbReference>
<evidence type="ECO:0000256" key="6">
    <source>
        <dbReference type="ARBA" id="ARBA00022481"/>
    </source>
</evidence>
<keyword evidence="11" id="KW-0472">Membrane</keyword>
<evidence type="ECO:0000256" key="3">
    <source>
        <dbReference type="ARBA" id="ARBA00008358"/>
    </source>
</evidence>
<dbReference type="GeneID" id="97764210"/>
<keyword evidence="7 12" id="KW-0997">Cell inner membrane</keyword>
<comment type="subunit">
    <text evidence="12">Type II secretion is composed of four main components: the outer membrane complex, the inner membrane complex, the cytoplasmic secretion ATPase and the periplasm-spanning pseudopilus.</text>
</comment>
<evidence type="ECO:0000256" key="10">
    <source>
        <dbReference type="ARBA" id="ARBA00022989"/>
    </source>
</evidence>
<comment type="subcellular location">
    <subcellularLocation>
        <location evidence="2 12">Cell inner membrane</location>
        <topology evidence="2 12">Single-pass membrane protein</topology>
    </subcellularLocation>
</comment>
<evidence type="ECO:0000256" key="5">
    <source>
        <dbReference type="ARBA" id="ARBA00022475"/>
    </source>
</evidence>
<accession>A0A1H3ZTG6</accession>
<name>A0A1H3ZTG6_9GAMM</name>
<dbReference type="GO" id="GO:0005886">
    <property type="term" value="C:plasma membrane"/>
    <property type="evidence" value="ECO:0007669"/>
    <property type="project" value="UniProtKB-SubCell"/>
</dbReference>
<protein>
    <recommendedName>
        <fullName evidence="12">Type II secretion system protein I</fullName>
        <shortName evidence="12">T2SS minor pseudopilin I</shortName>
    </recommendedName>
</protein>
<dbReference type="InterPro" id="IPR010052">
    <property type="entry name" value="T2SS_protein-GspI"/>
</dbReference>
<dbReference type="RefSeq" id="WP_074728166.1">
    <property type="nucleotide sequence ID" value="NZ_FNQS01000003.1"/>
</dbReference>
<dbReference type="PANTHER" id="PTHR38779:SF2">
    <property type="entry name" value="TYPE II SECRETION SYSTEM PROTEIN I-RELATED"/>
    <property type="match status" value="1"/>
</dbReference>
<sequence length="128" mass="14161">MKQRGMTLLEVLVALVVFALAGLAILKTTAQQASTLGRLEEKTFAVWIAENQMGALRLEKQWPSTTWTDGSMIFAGSTWYWRYRGIDTGDDSLRAVEVEVRHGSHDAAPAAILRSDLPQPVEDDGDEN</sequence>
<evidence type="ECO:0000313" key="14">
    <source>
        <dbReference type="EMBL" id="SEA27056.1"/>
    </source>
</evidence>
<proteinExistence type="inferred from homology"/>
<dbReference type="Gene3D" id="3.30.1300.30">
    <property type="entry name" value="GSPII I/J protein-like"/>
    <property type="match status" value="1"/>
</dbReference>
<evidence type="ECO:0000256" key="2">
    <source>
        <dbReference type="ARBA" id="ARBA00004377"/>
    </source>
</evidence>
<evidence type="ECO:0000256" key="12">
    <source>
        <dbReference type="RuleBase" id="RU368030"/>
    </source>
</evidence>
<evidence type="ECO:0000256" key="11">
    <source>
        <dbReference type="ARBA" id="ARBA00023136"/>
    </source>
</evidence>
<keyword evidence="15" id="KW-1185">Reference proteome</keyword>
<dbReference type="STRING" id="71657.SAMN02982996_01311"/>
<evidence type="ECO:0000256" key="4">
    <source>
        <dbReference type="ARBA" id="ARBA00022448"/>
    </source>
</evidence>
<keyword evidence="6 12" id="KW-0488">Methylation</keyword>
<keyword evidence="8" id="KW-0812">Transmembrane</keyword>
<dbReference type="InterPro" id="IPR012902">
    <property type="entry name" value="N_methyl_site"/>
</dbReference>
<comment type="similarity">
    <text evidence="3 12">Belongs to the GSP I family.</text>
</comment>
<evidence type="ECO:0000313" key="15">
    <source>
        <dbReference type="Proteomes" id="UP000187280"/>
    </source>
</evidence>
<gene>
    <name evidence="14" type="ORF">SAMN02982996_01311</name>
</gene>
<comment type="function">
    <text evidence="1">Component of the type II secretion system required for the energy-dependent secretion of extracellular factors such as proteases and toxins from the periplasm. Part of the pseudopilus tip complex that is critical for the recognition and binding of secretion substrates.</text>
</comment>
<evidence type="ECO:0000256" key="8">
    <source>
        <dbReference type="ARBA" id="ARBA00022692"/>
    </source>
</evidence>
<dbReference type="NCBIfam" id="TIGR01707">
    <property type="entry name" value="gspI"/>
    <property type="match status" value="1"/>
</dbReference>
<dbReference type="Pfam" id="PF02501">
    <property type="entry name" value="T2SSI"/>
    <property type="match status" value="1"/>
</dbReference>
<evidence type="ECO:0000256" key="7">
    <source>
        <dbReference type="ARBA" id="ARBA00022519"/>
    </source>
</evidence>
<dbReference type="AlphaFoldDB" id="A0A1H3ZTG6"/>
<reference evidence="14 15" key="1">
    <citation type="submission" date="2016-10" db="EMBL/GenBank/DDBJ databases">
        <authorList>
            <person name="de Groot N.N."/>
        </authorList>
    </citation>
    <scope>NUCLEOTIDE SEQUENCE [LARGE SCALE GENOMIC DNA]</scope>
    <source>
        <strain evidence="14 15">ATCC 29281</strain>
    </source>
</reference>
<comment type="PTM">
    <text evidence="12">Cleaved by prepilin peptidase.</text>
</comment>
<organism evidence="14 15">
    <name type="scientific">Lonsdalea quercina</name>
    <dbReference type="NCBI Taxonomy" id="71657"/>
    <lineage>
        <taxon>Bacteria</taxon>
        <taxon>Pseudomonadati</taxon>
        <taxon>Pseudomonadota</taxon>
        <taxon>Gammaproteobacteria</taxon>
        <taxon>Enterobacterales</taxon>
        <taxon>Pectobacteriaceae</taxon>
        <taxon>Lonsdalea</taxon>
    </lineage>
</organism>
<dbReference type="SUPFAM" id="SSF54523">
    <property type="entry name" value="Pili subunits"/>
    <property type="match status" value="1"/>
</dbReference>
<evidence type="ECO:0000256" key="9">
    <source>
        <dbReference type="ARBA" id="ARBA00022927"/>
    </source>
</evidence>
<dbReference type="PANTHER" id="PTHR38779">
    <property type="entry name" value="TYPE II SECRETION SYSTEM PROTEIN I-RELATED"/>
    <property type="match status" value="1"/>
</dbReference>
<keyword evidence="10" id="KW-1133">Transmembrane helix</keyword>
<dbReference type="GO" id="GO:0015628">
    <property type="term" value="P:protein secretion by the type II secretion system"/>
    <property type="evidence" value="ECO:0007669"/>
    <property type="project" value="UniProtKB-UniRule"/>
</dbReference>
<evidence type="ECO:0000259" key="13">
    <source>
        <dbReference type="Pfam" id="PF02501"/>
    </source>
</evidence>
<dbReference type="Pfam" id="PF07963">
    <property type="entry name" value="N_methyl"/>
    <property type="match status" value="1"/>
</dbReference>
<keyword evidence="9" id="KW-0653">Protein transport</keyword>
<dbReference type="InterPro" id="IPR045584">
    <property type="entry name" value="Pilin-like"/>
</dbReference>
<dbReference type="GO" id="GO:0015627">
    <property type="term" value="C:type II protein secretion system complex"/>
    <property type="evidence" value="ECO:0007669"/>
    <property type="project" value="UniProtKB-UniRule"/>
</dbReference>
<dbReference type="NCBIfam" id="TIGR02532">
    <property type="entry name" value="IV_pilin_GFxxxE"/>
    <property type="match status" value="1"/>
</dbReference>
<dbReference type="PROSITE" id="PS00409">
    <property type="entry name" value="PROKAR_NTER_METHYL"/>
    <property type="match status" value="1"/>
</dbReference>
<keyword evidence="4" id="KW-0813">Transport</keyword>